<evidence type="ECO:0000313" key="3">
    <source>
        <dbReference type="Proteomes" id="UP000799779"/>
    </source>
</evidence>
<dbReference type="Proteomes" id="UP000799779">
    <property type="component" value="Unassembled WGS sequence"/>
</dbReference>
<evidence type="ECO:0000256" key="1">
    <source>
        <dbReference type="SAM" id="MobiDB-lite"/>
    </source>
</evidence>
<accession>A0A6A5WWV6</accession>
<reference evidence="2" key="1">
    <citation type="journal article" date="2020" name="Stud. Mycol.">
        <title>101 Dothideomycetes genomes: a test case for predicting lifestyles and emergence of pathogens.</title>
        <authorList>
            <person name="Haridas S."/>
            <person name="Albert R."/>
            <person name="Binder M."/>
            <person name="Bloem J."/>
            <person name="Labutti K."/>
            <person name="Salamov A."/>
            <person name="Andreopoulos B."/>
            <person name="Baker S."/>
            <person name="Barry K."/>
            <person name="Bills G."/>
            <person name="Bluhm B."/>
            <person name="Cannon C."/>
            <person name="Castanera R."/>
            <person name="Culley D."/>
            <person name="Daum C."/>
            <person name="Ezra D."/>
            <person name="Gonzalez J."/>
            <person name="Henrissat B."/>
            <person name="Kuo A."/>
            <person name="Liang C."/>
            <person name="Lipzen A."/>
            <person name="Lutzoni F."/>
            <person name="Magnuson J."/>
            <person name="Mondo S."/>
            <person name="Nolan M."/>
            <person name="Ohm R."/>
            <person name="Pangilinan J."/>
            <person name="Park H.-J."/>
            <person name="Ramirez L."/>
            <person name="Alfaro M."/>
            <person name="Sun H."/>
            <person name="Tritt A."/>
            <person name="Yoshinaga Y."/>
            <person name="Zwiers L.-H."/>
            <person name="Turgeon B."/>
            <person name="Goodwin S."/>
            <person name="Spatafora J."/>
            <person name="Crous P."/>
            <person name="Grigoriev I."/>
        </authorList>
    </citation>
    <scope>NUCLEOTIDE SEQUENCE</scope>
    <source>
        <strain evidence="2">CBS 123094</strain>
    </source>
</reference>
<proteinExistence type="predicted"/>
<dbReference type="AlphaFoldDB" id="A0A6A5WWV6"/>
<keyword evidence="3" id="KW-1185">Reference proteome</keyword>
<feature type="compositionally biased region" description="Low complexity" evidence="1">
    <location>
        <begin position="101"/>
        <end position="112"/>
    </location>
</feature>
<gene>
    <name evidence="2" type="ORF">P154DRAFT_570890</name>
</gene>
<organism evidence="2 3">
    <name type="scientific">Amniculicola lignicola CBS 123094</name>
    <dbReference type="NCBI Taxonomy" id="1392246"/>
    <lineage>
        <taxon>Eukaryota</taxon>
        <taxon>Fungi</taxon>
        <taxon>Dikarya</taxon>
        <taxon>Ascomycota</taxon>
        <taxon>Pezizomycotina</taxon>
        <taxon>Dothideomycetes</taxon>
        <taxon>Pleosporomycetidae</taxon>
        <taxon>Pleosporales</taxon>
        <taxon>Amniculicolaceae</taxon>
        <taxon>Amniculicola</taxon>
    </lineage>
</organism>
<dbReference type="EMBL" id="ML977562">
    <property type="protein sequence ID" value="KAF2005598.1"/>
    <property type="molecule type" value="Genomic_DNA"/>
</dbReference>
<feature type="region of interest" description="Disordered" evidence="1">
    <location>
        <begin position="1"/>
        <end position="115"/>
    </location>
</feature>
<protein>
    <submittedName>
        <fullName evidence="2">Uncharacterized protein</fullName>
    </submittedName>
</protein>
<name>A0A6A5WWV6_9PLEO</name>
<sequence>MTAEPLVDTGHSCCLGASPSHPPSTCQPTEARLGAVSAHDAAARARHGQPRSSCLSLRAPLAGVDELPSSRSPRRSETPGRPHCAAGRTAEPSAGTQATRAPGAGPANGAGPCAPPGGPNVPPACLQHAPSVPPACLQRRRASKPPRSLTDGWLAAMRFRNACRPTTRESVRAPPGAALHPGAQPAAEIRWRAQHPAQYASYGACGLGYVRRNLSNRQIGAAAPRAHSRCQTLPHRLHRRHRRPLHALHTCLVYDSMALHVARSAATAEPTLLLPWFARGQLRGPAVKGLGERPTGPAQGSCNHAIDKLHRDCI</sequence>
<evidence type="ECO:0000313" key="2">
    <source>
        <dbReference type="EMBL" id="KAF2005598.1"/>
    </source>
</evidence>